<feature type="region of interest" description="Disordered" evidence="1">
    <location>
        <begin position="1"/>
        <end position="27"/>
    </location>
</feature>
<dbReference type="Pfam" id="PF13828">
    <property type="entry name" value="DUF4190"/>
    <property type="match status" value="1"/>
</dbReference>
<feature type="region of interest" description="Disordered" evidence="1">
    <location>
        <begin position="408"/>
        <end position="431"/>
    </location>
</feature>
<evidence type="ECO:0000256" key="1">
    <source>
        <dbReference type="SAM" id="MobiDB-lite"/>
    </source>
</evidence>
<dbReference type="InterPro" id="IPR025241">
    <property type="entry name" value="DUF4190"/>
</dbReference>
<protein>
    <submittedName>
        <fullName evidence="5">DUF4190 domain-containing protein</fullName>
    </submittedName>
</protein>
<dbReference type="RefSeq" id="WP_212016858.1">
    <property type="nucleotide sequence ID" value="NZ_JAAFYZ010000158.1"/>
</dbReference>
<keyword evidence="6" id="KW-1185">Reference proteome</keyword>
<organism evidence="5 6">
    <name type="scientific">Catenulispora pinistramenti</name>
    <dbReference type="NCBI Taxonomy" id="2705254"/>
    <lineage>
        <taxon>Bacteria</taxon>
        <taxon>Bacillati</taxon>
        <taxon>Actinomycetota</taxon>
        <taxon>Actinomycetes</taxon>
        <taxon>Catenulisporales</taxon>
        <taxon>Catenulisporaceae</taxon>
        <taxon>Catenulispora</taxon>
    </lineage>
</organism>
<dbReference type="EMBL" id="JAAFYZ010000158">
    <property type="protein sequence ID" value="MBS2551843.1"/>
    <property type="molecule type" value="Genomic_DNA"/>
</dbReference>
<evidence type="ECO:0000259" key="4">
    <source>
        <dbReference type="Pfam" id="PF13845"/>
    </source>
</evidence>
<dbReference type="InterPro" id="IPR026004">
    <property type="entry name" value="Septum_form"/>
</dbReference>
<name>A0ABS5L0L8_9ACTN</name>
<evidence type="ECO:0000259" key="3">
    <source>
        <dbReference type="Pfam" id="PF13828"/>
    </source>
</evidence>
<proteinExistence type="predicted"/>
<evidence type="ECO:0000313" key="6">
    <source>
        <dbReference type="Proteomes" id="UP000730482"/>
    </source>
</evidence>
<keyword evidence="2" id="KW-1133">Transmembrane helix</keyword>
<reference evidence="5 6" key="1">
    <citation type="submission" date="2020-02" db="EMBL/GenBank/DDBJ databases">
        <title>Acidophilic actinobacteria isolated from forest soil.</title>
        <authorList>
            <person name="Golinska P."/>
        </authorList>
    </citation>
    <scope>NUCLEOTIDE SEQUENCE [LARGE SCALE GENOMIC DNA]</scope>
    <source>
        <strain evidence="5 6">NL8</strain>
    </source>
</reference>
<gene>
    <name evidence="5" type="ORF">KGQ19_33770</name>
</gene>
<feature type="transmembrane region" description="Helical" evidence="2">
    <location>
        <begin position="83"/>
        <end position="109"/>
    </location>
</feature>
<feature type="domain" description="Septum formation-related" evidence="4">
    <location>
        <begin position="193"/>
        <end position="296"/>
    </location>
</feature>
<feature type="compositionally biased region" description="Low complexity" evidence="1">
    <location>
        <begin position="11"/>
        <end position="22"/>
    </location>
</feature>
<sequence length="431" mass="44236">METEIGLAPNESSRAAESGAESTPFTAFTPVASVPPVQPVPPLPAYPGANPYGPGANPYGYQPYPPYGYGYPPRPTGTNGFSIASFVLGICGFAVITSIVGFFFGLFSLSTIKRTGQKGKGLAISGIVLSSVWMAAFATLVTIGLVTAPDDASPPHRGAGGNVVGKGVVPIFDLHPGDCFTLPPGLMGSTKSAALTFTVAPCSAPHDSEAVGSSTLDEDSYPGADALRAEGASHCIDVLNQYLPDTGAVNGRIEFVYPDEQAWGAGVHRVVCFLQFPDATLTGSVHRDRSSYTADQLSLLDATRPVITTVGRFTLLPQSATLADQEQAASDITTALRGEITALTTEQWPADVQPAIDALVAAHTSAAGLWAQTASAPGTAAFQDDLRRAEDSLDLKDMVAARSALGLASATSGADGSTGSTGSTAPAQQSA</sequence>
<feature type="domain" description="DUF4190" evidence="3">
    <location>
        <begin position="82"/>
        <end position="138"/>
    </location>
</feature>
<keyword evidence="2" id="KW-0472">Membrane</keyword>
<accession>A0ABS5L0L8</accession>
<feature type="compositionally biased region" description="Low complexity" evidence="1">
    <location>
        <begin position="408"/>
        <end position="425"/>
    </location>
</feature>
<evidence type="ECO:0000256" key="2">
    <source>
        <dbReference type="SAM" id="Phobius"/>
    </source>
</evidence>
<dbReference type="Proteomes" id="UP000730482">
    <property type="component" value="Unassembled WGS sequence"/>
</dbReference>
<comment type="caution">
    <text evidence="5">The sequence shown here is derived from an EMBL/GenBank/DDBJ whole genome shotgun (WGS) entry which is preliminary data.</text>
</comment>
<dbReference type="Pfam" id="PF13845">
    <property type="entry name" value="Septum_form"/>
    <property type="match status" value="1"/>
</dbReference>
<feature type="transmembrane region" description="Helical" evidence="2">
    <location>
        <begin position="121"/>
        <end position="146"/>
    </location>
</feature>
<evidence type="ECO:0000313" key="5">
    <source>
        <dbReference type="EMBL" id="MBS2551843.1"/>
    </source>
</evidence>
<keyword evidence="2" id="KW-0812">Transmembrane</keyword>